<dbReference type="RefSeq" id="WP_009057638.1">
    <property type="nucleotide sequence ID" value="NZ_AJYA01000089.1"/>
</dbReference>
<proteinExistence type="predicted"/>
<dbReference type="AlphaFoldDB" id="I5BS39"/>
<evidence type="ECO:0000313" key="2">
    <source>
        <dbReference type="Proteomes" id="UP000005551"/>
    </source>
</evidence>
<protein>
    <submittedName>
        <fullName evidence="1">Uncharacterized protein</fullName>
    </submittedName>
</protein>
<organism evidence="1 2">
    <name type="scientific">Nitritalea halalkaliphila LW7</name>
    <dbReference type="NCBI Taxonomy" id="1189621"/>
    <lineage>
        <taxon>Bacteria</taxon>
        <taxon>Pseudomonadati</taxon>
        <taxon>Bacteroidota</taxon>
        <taxon>Cytophagia</taxon>
        <taxon>Cytophagales</taxon>
        <taxon>Cyclobacteriaceae</taxon>
        <taxon>Nitritalea</taxon>
    </lineage>
</organism>
<gene>
    <name evidence="1" type="ORF">A3SI_19820</name>
</gene>
<dbReference type="Proteomes" id="UP000005551">
    <property type="component" value="Unassembled WGS sequence"/>
</dbReference>
<dbReference type="STRING" id="1189621.A3SI_19820"/>
<accession>I5BS39</accession>
<evidence type="ECO:0000313" key="1">
    <source>
        <dbReference type="EMBL" id="EIM72391.1"/>
    </source>
</evidence>
<reference evidence="1 2" key="1">
    <citation type="submission" date="2012-05" db="EMBL/GenBank/DDBJ databases">
        <title>Genome sequence of Nitritalea halalkaliphila LW7.</title>
        <authorList>
            <person name="Jangir P.K."/>
            <person name="Singh A."/>
            <person name="Shivaji S."/>
            <person name="Sharma R."/>
        </authorList>
    </citation>
    <scope>NUCLEOTIDE SEQUENCE [LARGE SCALE GENOMIC DNA]</scope>
    <source>
        <strain evidence="1 2">LW7</strain>
    </source>
</reference>
<name>I5BS39_9BACT</name>
<dbReference type="EMBL" id="AJYA01000089">
    <property type="protein sequence ID" value="EIM72391.1"/>
    <property type="molecule type" value="Genomic_DNA"/>
</dbReference>
<sequence length="77" mass="8981">MVETTRDLGGYRVLLSRDIHFAAPACIGFLKADKKLQRRPRKLQRAFPFPGGLWALAQWKKRRIKTLTVVYFFMAID</sequence>
<comment type="caution">
    <text evidence="1">The sequence shown here is derived from an EMBL/GenBank/DDBJ whole genome shotgun (WGS) entry which is preliminary data.</text>
</comment>
<keyword evidence="2" id="KW-1185">Reference proteome</keyword>